<comment type="cofactor">
    <cofactor evidence="6">
        <name>Zn(2+)</name>
        <dbReference type="ChEBI" id="CHEBI:29105"/>
    </cofactor>
    <text evidence="6">Binds 1 zinc ion per subunit.</text>
</comment>
<dbReference type="PANTHER" id="PTHR22726">
    <property type="entry name" value="METALLOENDOPEPTIDASE OMA1"/>
    <property type="match status" value="1"/>
</dbReference>
<evidence type="ECO:0000256" key="3">
    <source>
        <dbReference type="ARBA" id="ARBA00022801"/>
    </source>
</evidence>
<dbReference type="Gene3D" id="3.30.2010.10">
    <property type="entry name" value="Metalloproteases ('zincins'), catalytic domain"/>
    <property type="match status" value="1"/>
</dbReference>
<dbReference type="PANTHER" id="PTHR22726:SF24">
    <property type="entry name" value="M48 FAMILY METALLOPEPTIDASE"/>
    <property type="match status" value="1"/>
</dbReference>
<reference evidence="9" key="1">
    <citation type="submission" date="2016-10" db="EMBL/GenBank/DDBJ databases">
        <authorList>
            <person name="Varghese N."/>
        </authorList>
    </citation>
    <scope>NUCLEOTIDE SEQUENCE [LARGE SCALE GENOMIC DNA]</scope>
    <source>
        <strain evidence="9">HL 19</strain>
    </source>
</reference>
<dbReference type="Proteomes" id="UP000183104">
    <property type="component" value="Unassembled WGS sequence"/>
</dbReference>
<sequence length="279" mass="30817">MRSWVRSRGWKPWILAVVAVLVAGCYTVPETGRRALMLVPQEQMVSMAAQSFEQIKAEEPVSEDPAARGRVTEVGARIARVAAEDTRLAPEEWEFVAFADEQKNAFALPGGQVGAYEGILEVAETDAQLATVMGHEAAHVAARHGGERMSEQLLVQMGGIALAQALNEKPGQTRQLFLAAYGVGAQVGILLPHNRNQELEADRIGLLYMARAGYDPRAAVDFWERMEKATEAGGEPPVFLSTHPPHGKRIERLRKWMPQAMEAYRAAREREARRWAALP</sequence>
<dbReference type="GO" id="GO:0004222">
    <property type="term" value="F:metalloendopeptidase activity"/>
    <property type="evidence" value="ECO:0007669"/>
    <property type="project" value="InterPro"/>
</dbReference>
<dbReference type="GO" id="GO:0046872">
    <property type="term" value="F:metal ion binding"/>
    <property type="evidence" value="ECO:0007669"/>
    <property type="project" value="UniProtKB-KW"/>
</dbReference>
<dbReference type="OrthoDB" id="9810445at2"/>
<evidence type="ECO:0000313" key="9">
    <source>
        <dbReference type="Proteomes" id="UP000183104"/>
    </source>
</evidence>
<dbReference type="AlphaFoldDB" id="A0A0P9C3C4"/>
<dbReference type="InterPro" id="IPR051156">
    <property type="entry name" value="Mito/Outer_Membr_Metalloprot"/>
</dbReference>
<proteinExistence type="inferred from homology"/>
<comment type="similarity">
    <text evidence="6">Belongs to the peptidase M48 family.</text>
</comment>
<accession>A0A0P9C3C4</accession>
<evidence type="ECO:0000256" key="4">
    <source>
        <dbReference type="ARBA" id="ARBA00022833"/>
    </source>
</evidence>
<evidence type="ECO:0000313" key="8">
    <source>
        <dbReference type="EMBL" id="SCX75320.1"/>
    </source>
</evidence>
<keyword evidence="1 6" id="KW-0645">Protease</keyword>
<dbReference type="PATRIC" id="fig|381306.5.peg.1780"/>
<keyword evidence="2" id="KW-0479">Metal-binding</keyword>
<dbReference type="InterPro" id="IPR001915">
    <property type="entry name" value="Peptidase_M48"/>
</dbReference>
<keyword evidence="4 6" id="KW-0862">Zinc</keyword>
<evidence type="ECO:0000256" key="1">
    <source>
        <dbReference type="ARBA" id="ARBA00022670"/>
    </source>
</evidence>
<dbReference type="RefSeq" id="WP_054967049.1">
    <property type="nucleotide sequence ID" value="NZ_FMUN01000001.1"/>
</dbReference>
<dbReference type="Pfam" id="PF01435">
    <property type="entry name" value="Peptidase_M48"/>
    <property type="match status" value="1"/>
</dbReference>
<evidence type="ECO:0000256" key="2">
    <source>
        <dbReference type="ARBA" id="ARBA00022723"/>
    </source>
</evidence>
<keyword evidence="5 6" id="KW-0482">Metalloprotease</keyword>
<dbReference type="EMBL" id="FMUN01000001">
    <property type="protein sequence ID" value="SCX75320.1"/>
    <property type="molecule type" value="Genomic_DNA"/>
</dbReference>
<organism evidence="8 9">
    <name type="scientific">Thiohalorhabdus denitrificans</name>
    <dbReference type="NCBI Taxonomy" id="381306"/>
    <lineage>
        <taxon>Bacteria</taxon>
        <taxon>Pseudomonadati</taxon>
        <taxon>Pseudomonadota</taxon>
        <taxon>Gammaproteobacteria</taxon>
        <taxon>Thiohalorhabdales</taxon>
        <taxon>Thiohalorhabdaceae</taxon>
        <taxon>Thiohalorhabdus</taxon>
    </lineage>
</organism>
<feature type="domain" description="Peptidase M48" evidence="7">
    <location>
        <begin position="73"/>
        <end position="256"/>
    </location>
</feature>
<evidence type="ECO:0000256" key="5">
    <source>
        <dbReference type="ARBA" id="ARBA00023049"/>
    </source>
</evidence>
<dbReference type="GO" id="GO:0051603">
    <property type="term" value="P:proteolysis involved in protein catabolic process"/>
    <property type="evidence" value="ECO:0007669"/>
    <property type="project" value="TreeGrafter"/>
</dbReference>
<keyword evidence="9" id="KW-1185">Reference proteome</keyword>
<evidence type="ECO:0000259" key="7">
    <source>
        <dbReference type="Pfam" id="PF01435"/>
    </source>
</evidence>
<evidence type="ECO:0000256" key="6">
    <source>
        <dbReference type="RuleBase" id="RU003983"/>
    </source>
</evidence>
<dbReference type="STRING" id="381306.AN478_13105"/>
<protein>
    <submittedName>
        <fullName evidence="8">Peptidase family M48</fullName>
    </submittedName>
</protein>
<dbReference type="CDD" id="cd07331">
    <property type="entry name" value="M48C_Oma1_like"/>
    <property type="match status" value="1"/>
</dbReference>
<dbReference type="PROSITE" id="PS51257">
    <property type="entry name" value="PROKAR_LIPOPROTEIN"/>
    <property type="match status" value="1"/>
</dbReference>
<name>A0A0P9C3C4_9GAMM</name>
<dbReference type="GO" id="GO:0016020">
    <property type="term" value="C:membrane"/>
    <property type="evidence" value="ECO:0007669"/>
    <property type="project" value="TreeGrafter"/>
</dbReference>
<gene>
    <name evidence="8" type="ORF">SAMN05661077_0229</name>
</gene>
<keyword evidence="3 6" id="KW-0378">Hydrolase</keyword>